<name>A0ABN9TK23_9DINO</name>
<gene>
    <name evidence="4" type="ORF">PCOR1329_LOCUS39329</name>
</gene>
<dbReference type="PROSITE" id="PS51257">
    <property type="entry name" value="PROKAR_LIPOPROTEIN"/>
    <property type="match status" value="1"/>
</dbReference>
<proteinExistence type="predicted"/>
<organism evidence="4 5">
    <name type="scientific">Prorocentrum cordatum</name>
    <dbReference type="NCBI Taxonomy" id="2364126"/>
    <lineage>
        <taxon>Eukaryota</taxon>
        <taxon>Sar</taxon>
        <taxon>Alveolata</taxon>
        <taxon>Dinophyceae</taxon>
        <taxon>Prorocentrales</taxon>
        <taxon>Prorocentraceae</taxon>
        <taxon>Prorocentrum</taxon>
    </lineage>
</organism>
<protein>
    <submittedName>
        <fullName evidence="4">Uncharacterized protein</fullName>
    </submittedName>
</protein>
<dbReference type="Gene3D" id="2.60.120.620">
    <property type="entry name" value="q2cbj1_9rhob like domain"/>
    <property type="match status" value="1"/>
</dbReference>
<dbReference type="Proteomes" id="UP001189429">
    <property type="component" value="Unassembled WGS sequence"/>
</dbReference>
<feature type="chain" id="PRO_5047514479" evidence="3">
    <location>
        <begin position="27"/>
        <end position="349"/>
    </location>
</feature>
<dbReference type="EMBL" id="CAUYUJ010014749">
    <property type="protein sequence ID" value="CAK0845562.1"/>
    <property type="molecule type" value="Genomic_DNA"/>
</dbReference>
<keyword evidence="3" id="KW-0732">Signal</keyword>
<comment type="caution">
    <text evidence="4">The sequence shown here is derived from an EMBL/GenBank/DDBJ whole genome shotgun (WGS) entry which is preliminary data.</text>
</comment>
<feature type="signal peptide" evidence="3">
    <location>
        <begin position="1"/>
        <end position="26"/>
    </location>
</feature>
<evidence type="ECO:0000313" key="5">
    <source>
        <dbReference type="Proteomes" id="UP001189429"/>
    </source>
</evidence>
<keyword evidence="2" id="KW-1133">Transmembrane helix</keyword>
<sequence length="349" mass="38251">MRPPRRRLPAWAAAVALGCARQCAAGAAPATAVRAELAVPPRLAMEFQIRGHVATRGLLAPGEFAAAAGPLWDIAEEERLAAESRKAEAMRSTGERVSVPSALPFVQVHNPSQRHSAARRLALSPALLGAAAALLGVAGVRLYQDSLFWKRPGNGITAWHADLWTVPLDTNKFMEEADAAIRPGPEAPRSSTSRAPTAPTSAAASRLLWRTPAKQERATHPWRRATPPGTTAGPCTARRRWRPEGAPDWRTRPPTTPTRRPCWDARWRSSRRAAEGTPGWRWTLHRHRQDGGDAGSSRKGAVFLYSFQLARCRAYQKQHFLCESCQTRAPPSMRRAAAKHSTIYVRTCA</sequence>
<feature type="compositionally biased region" description="Basic and acidic residues" evidence="1">
    <location>
        <begin position="242"/>
        <end position="251"/>
    </location>
</feature>
<feature type="compositionally biased region" description="Low complexity" evidence="1">
    <location>
        <begin position="187"/>
        <end position="206"/>
    </location>
</feature>
<keyword evidence="2" id="KW-0812">Transmembrane</keyword>
<keyword evidence="5" id="KW-1185">Reference proteome</keyword>
<reference evidence="4" key="1">
    <citation type="submission" date="2023-10" db="EMBL/GenBank/DDBJ databases">
        <authorList>
            <person name="Chen Y."/>
            <person name="Shah S."/>
            <person name="Dougan E. K."/>
            <person name="Thang M."/>
            <person name="Chan C."/>
        </authorList>
    </citation>
    <scope>NUCLEOTIDE SEQUENCE [LARGE SCALE GENOMIC DNA]</scope>
</reference>
<feature type="compositionally biased region" description="Low complexity" evidence="1">
    <location>
        <begin position="224"/>
        <end position="236"/>
    </location>
</feature>
<feature type="transmembrane region" description="Helical" evidence="2">
    <location>
        <begin position="121"/>
        <end position="143"/>
    </location>
</feature>
<evidence type="ECO:0000256" key="2">
    <source>
        <dbReference type="SAM" id="Phobius"/>
    </source>
</evidence>
<evidence type="ECO:0000313" key="4">
    <source>
        <dbReference type="EMBL" id="CAK0845562.1"/>
    </source>
</evidence>
<dbReference type="SUPFAM" id="SSF51197">
    <property type="entry name" value="Clavaminate synthase-like"/>
    <property type="match status" value="1"/>
</dbReference>
<feature type="region of interest" description="Disordered" evidence="1">
    <location>
        <begin position="182"/>
        <end position="262"/>
    </location>
</feature>
<evidence type="ECO:0000256" key="1">
    <source>
        <dbReference type="SAM" id="MobiDB-lite"/>
    </source>
</evidence>
<evidence type="ECO:0000256" key="3">
    <source>
        <dbReference type="SAM" id="SignalP"/>
    </source>
</evidence>
<keyword evidence="2" id="KW-0472">Membrane</keyword>
<accession>A0ABN9TK23</accession>